<dbReference type="InterPro" id="IPR000504">
    <property type="entry name" value="RRM_dom"/>
</dbReference>
<accession>A0A2T9YJV7</accession>
<evidence type="ECO:0000259" key="4">
    <source>
        <dbReference type="PROSITE" id="PS50102"/>
    </source>
</evidence>
<reference evidence="5 6" key="1">
    <citation type="journal article" date="2018" name="MBio">
        <title>Comparative Genomics Reveals the Core Gene Toolbox for the Fungus-Insect Symbiosis.</title>
        <authorList>
            <person name="Wang Y."/>
            <person name="Stata M."/>
            <person name="Wang W."/>
            <person name="Stajich J.E."/>
            <person name="White M.M."/>
            <person name="Moncalvo J.M."/>
        </authorList>
    </citation>
    <scope>NUCLEOTIDE SEQUENCE [LARGE SCALE GENOMIC DNA]</scope>
    <source>
        <strain evidence="5 6">SWE-8-4</strain>
    </source>
</reference>
<evidence type="ECO:0000313" key="6">
    <source>
        <dbReference type="Proteomes" id="UP000245383"/>
    </source>
</evidence>
<dbReference type="SMART" id="SM00360">
    <property type="entry name" value="RRM"/>
    <property type="match status" value="1"/>
</dbReference>
<dbReference type="InterPro" id="IPR035979">
    <property type="entry name" value="RBD_domain_sf"/>
</dbReference>
<evidence type="ECO:0000256" key="1">
    <source>
        <dbReference type="ARBA" id="ARBA00004123"/>
    </source>
</evidence>
<keyword evidence="2" id="KW-0539">Nucleus</keyword>
<dbReference type="GO" id="GO:0071004">
    <property type="term" value="C:U2-type prespliceosome"/>
    <property type="evidence" value="ECO:0007669"/>
    <property type="project" value="TreeGrafter"/>
</dbReference>
<evidence type="ECO:0000256" key="3">
    <source>
        <dbReference type="PROSITE-ProRule" id="PRU00176"/>
    </source>
</evidence>
<dbReference type="AlphaFoldDB" id="A0A2T9YJV7"/>
<comment type="subcellular location">
    <subcellularLocation>
        <location evidence="1">Nucleus</location>
    </subcellularLocation>
</comment>
<keyword evidence="3" id="KW-0694">RNA-binding</keyword>
<dbReference type="GO" id="GO:0005685">
    <property type="term" value="C:U1 snRNP"/>
    <property type="evidence" value="ECO:0007669"/>
    <property type="project" value="TreeGrafter"/>
</dbReference>
<dbReference type="SUPFAM" id="SSF54928">
    <property type="entry name" value="RNA-binding domain, RBD"/>
    <property type="match status" value="1"/>
</dbReference>
<dbReference type="Pfam" id="PF00076">
    <property type="entry name" value="RRM_1"/>
    <property type="match status" value="1"/>
</dbReference>
<dbReference type="EMBL" id="MBFR01000155">
    <property type="protein sequence ID" value="PVU92626.1"/>
    <property type="molecule type" value="Genomic_DNA"/>
</dbReference>
<proteinExistence type="predicted"/>
<evidence type="ECO:0000256" key="2">
    <source>
        <dbReference type="ARBA" id="ARBA00023242"/>
    </source>
</evidence>
<comment type="caution">
    <text evidence="5">The sequence shown here is derived from an EMBL/GenBank/DDBJ whole genome shotgun (WGS) entry which is preliminary data.</text>
</comment>
<name>A0A2T9YJV7_9FUNG</name>
<evidence type="ECO:0000313" key="5">
    <source>
        <dbReference type="EMBL" id="PVU92626.1"/>
    </source>
</evidence>
<dbReference type="STRING" id="133385.A0A2T9YJV7"/>
<dbReference type="InterPro" id="IPR012677">
    <property type="entry name" value="Nucleotide-bd_a/b_plait_sf"/>
</dbReference>
<dbReference type="GO" id="GO:0030619">
    <property type="term" value="F:U1 snRNA binding"/>
    <property type="evidence" value="ECO:0007669"/>
    <property type="project" value="TreeGrafter"/>
</dbReference>
<dbReference type="PANTHER" id="PTHR13952">
    <property type="entry name" value="U1 SMALL NUCLEAR RIBONUCLEOPROTEIN 70 KD"/>
    <property type="match status" value="1"/>
</dbReference>
<dbReference type="GO" id="GO:0003729">
    <property type="term" value="F:mRNA binding"/>
    <property type="evidence" value="ECO:0007669"/>
    <property type="project" value="TreeGrafter"/>
</dbReference>
<dbReference type="Gene3D" id="3.30.70.330">
    <property type="match status" value="1"/>
</dbReference>
<dbReference type="OrthoDB" id="5970at2759"/>
<sequence>MPTSPTLYITGLSIDTRITDLRSAFEQFGHLVRCDLITKKHKPDKKFAFVEYLLLADAEAAYIQLHQTEIAQAKISIQWSKAPPSKKWKSKKLDENNC</sequence>
<dbReference type="PANTHER" id="PTHR13952:SF5">
    <property type="entry name" value="U1 SMALL NUCLEAR RIBONUCLEOPROTEIN 70 KDA"/>
    <property type="match status" value="1"/>
</dbReference>
<dbReference type="PROSITE" id="PS50102">
    <property type="entry name" value="RRM"/>
    <property type="match status" value="1"/>
</dbReference>
<keyword evidence="6" id="KW-1185">Reference proteome</keyword>
<dbReference type="GO" id="GO:0071011">
    <property type="term" value="C:precatalytic spliceosome"/>
    <property type="evidence" value="ECO:0007669"/>
    <property type="project" value="TreeGrafter"/>
</dbReference>
<organism evidence="5 6">
    <name type="scientific">Smittium simulii</name>
    <dbReference type="NCBI Taxonomy" id="133385"/>
    <lineage>
        <taxon>Eukaryota</taxon>
        <taxon>Fungi</taxon>
        <taxon>Fungi incertae sedis</taxon>
        <taxon>Zoopagomycota</taxon>
        <taxon>Kickxellomycotina</taxon>
        <taxon>Harpellomycetes</taxon>
        <taxon>Harpellales</taxon>
        <taxon>Legeriomycetaceae</taxon>
        <taxon>Smittium</taxon>
    </lineage>
</organism>
<dbReference type="GO" id="GO:0000398">
    <property type="term" value="P:mRNA splicing, via spliceosome"/>
    <property type="evidence" value="ECO:0007669"/>
    <property type="project" value="TreeGrafter"/>
</dbReference>
<feature type="domain" description="RRM" evidence="4">
    <location>
        <begin position="5"/>
        <end position="82"/>
    </location>
</feature>
<protein>
    <recommendedName>
        <fullName evidence="4">RRM domain-containing protein</fullName>
    </recommendedName>
</protein>
<dbReference type="Proteomes" id="UP000245383">
    <property type="component" value="Unassembled WGS sequence"/>
</dbReference>
<dbReference type="InterPro" id="IPR051183">
    <property type="entry name" value="U1_U11-U12_snRNP_70-35kDa"/>
</dbReference>
<gene>
    <name evidence="5" type="ORF">BB561_003716</name>
</gene>